<dbReference type="STRING" id="883161.HMPREF9306_00130"/>
<dbReference type="InterPro" id="IPR029058">
    <property type="entry name" value="AB_hydrolase_fold"/>
</dbReference>
<dbReference type="AlphaFoldDB" id="S2W6N3"/>
<sequence>MIVLQIILVMVLGLVIAGLFAPGEALSWWQRNYVHLDSSPDAPIIDWPRLEQAKQAPLEQEIELPAEVADNVARPKPVVAEDGDEHFLVYLSGIGTSGPDQLPVFEVPVVDELAKRLGKTTVIWDIYPYSVENQALTTGRRFSGLWQRLRIWKFEKKPGRFLAVMINVRNAFQMLVSSDRRYGPVFNLAVAEQISAALLRHGYKPEEKKPVTLLGWSGGAQIALGATWYLSALGVPVRVISMAGITSSDPGIDRAVKIWHLRGHKDNVTKAGLLLFPRRWRIFKNTSWNRAIRDGRIQLVDLGALTHTGEFGYYSAKTTLPDGRQPRQASIDHIVKVLVDEGLATDTDGKF</sequence>
<comment type="caution">
    <text evidence="1">The sequence shown here is derived from an EMBL/GenBank/DDBJ whole genome shotgun (WGS) entry which is preliminary data.</text>
</comment>
<dbReference type="EMBL" id="AGZR01000002">
    <property type="protein sequence ID" value="EPD33905.1"/>
    <property type="molecule type" value="Genomic_DNA"/>
</dbReference>
<keyword evidence="2" id="KW-1185">Reference proteome</keyword>
<evidence type="ECO:0000313" key="1">
    <source>
        <dbReference type="EMBL" id="EPD33905.1"/>
    </source>
</evidence>
<dbReference type="Proteomes" id="UP000014417">
    <property type="component" value="Unassembled WGS sequence"/>
</dbReference>
<proteinExistence type="predicted"/>
<dbReference type="OrthoDB" id="5141003at2"/>
<dbReference type="RefSeq" id="WP_016454991.1">
    <property type="nucleotide sequence ID" value="NZ_KE150269.1"/>
</dbReference>
<dbReference type="SUPFAM" id="SSF53474">
    <property type="entry name" value="alpha/beta-Hydrolases"/>
    <property type="match status" value="1"/>
</dbReference>
<organism evidence="1 2">
    <name type="scientific">Propionimicrobium lymphophilum ACS-093-V-SCH5</name>
    <dbReference type="NCBI Taxonomy" id="883161"/>
    <lineage>
        <taxon>Bacteria</taxon>
        <taxon>Bacillati</taxon>
        <taxon>Actinomycetota</taxon>
        <taxon>Actinomycetes</taxon>
        <taxon>Propionibacteriales</taxon>
        <taxon>Propionibacteriaceae</taxon>
        <taxon>Propionimicrobium</taxon>
    </lineage>
</organism>
<gene>
    <name evidence="1" type="ORF">HMPREF9306_00130</name>
</gene>
<dbReference type="HOGENOM" id="CLU_071798_0_0_11"/>
<dbReference type="PATRIC" id="fig|883161.3.peg.137"/>
<name>S2W6N3_9ACTN</name>
<protein>
    <submittedName>
        <fullName evidence="1">Uncharacterized protein</fullName>
    </submittedName>
</protein>
<accession>S2W6N3</accession>
<evidence type="ECO:0000313" key="2">
    <source>
        <dbReference type="Proteomes" id="UP000014417"/>
    </source>
</evidence>
<reference evidence="1 2" key="1">
    <citation type="submission" date="2013-04" db="EMBL/GenBank/DDBJ databases">
        <title>The Genome Sequence of Propionimicrobium lymphophilum ACS-093-V-SCH5.</title>
        <authorList>
            <consortium name="The Broad Institute Genomics Platform"/>
            <person name="Earl A."/>
            <person name="Ward D."/>
            <person name="Feldgarden M."/>
            <person name="Gevers D."/>
            <person name="Saerens B."/>
            <person name="Vaneechoutte M."/>
            <person name="Walker B."/>
            <person name="Young S."/>
            <person name="Zeng Q."/>
            <person name="Gargeya S."/>
            <person name="Fitzgerald M."/>
            <person name="Haas B."/>
            <person name="Abouelleil A."/>
            <person name="Allen A.W."/>
            <person name="Alvarado L."/>
            <person name="Arachchi H.M."/>
            <person name="Berlin A.M."/>
            <person name="Chapman S.B."/>
            <person name="Gainer-Dewar J."/>
            <person name="Goldberg J."/>
            <person name="Griggs A."/>
            <person name="Gujja S."/>
            <person name="Hansen M."/>
            <person name="Howarth C."/>
            <person name="Imamovic A."/>
            <person name="Ireland A."/>
            <person name="Larimer J."/>
            <person name="McCowan C."/>
            <person name="Murphy C."/>
            <person name="Pearson M."/>
            <person name="Poon T.W."/>
            <person name="Priest M."/>
            <person name="Roberts A."/>
            <person name="Saif S."/>
            <person name="Shea T."/>
            <person name="Sisk P."/>
            <person name="Sykes S."/>
            <person name="Wortman J."/>
            <person name="Nusbaum C."/>
            <person name="Birren B."/>
        </authorList>
    </citation>
    <scope>NUCLEOTIDE SEQUENCE [LARGE SCALE GENOMIC DNA]</scope>
    <source>
        <strain evidence="1 2">ACS-093-V-SCH5</strain>
    </source>
</reference>